<dbReference type="Gramene" id="MELO3C032517.2.1">
    <property type="protein sequence ID" value="MELO3C032517.2.1"/>
    <property type="gene ID" value="MELO3C032517.2"/>
</dbReference>
<dbReference type="AlphaFoldDB" id="A0A9I9EE35"/>
<accession>A0A9I9EE35</accession>
<evidence type="ECO:0000313" key="1">
    <source>
        <dbReference type="EnsemblPlants" id="MELO3C032517.2.1"/>
    </source>
</evidence>
<proteinExistence type="predicted"/>
<dbReference type="EnsemblPlants" id="MELO3C032517.2.1">
    <property type="protein sequence ID" value="MELO3C032517.2.1"/>
    <property type="gene ID" value="MELO3C032517.2"/>
</dbReference>
<sequence length="163" mass="18657">MECQNLFSLASIGTEKFSSSYHIVLKHSDGSTLSYTNKHCGVKLHVYIFFCTLKFHADYKLVYAYINIKDFNAAKIRENVVQNLPLKKQPDPTRMWVGLDFATKLFVHLGSGGDYDPLPFSLHSPIVFYFLTTSSITHHLHTLHHAQLYPSSNLIRPSNDHIF</sequence>
<protein>
    <submittedName>
        <fullName evidence="1">Uncharacterized protein</fullName>
    </submittedName>
</protein>
<reference evidence="1" key="1">
    <citation type="submission" date="2023-03" db="UniProtKB">
        <authorList>
            <consortium name="EnsemblPlants"/>
        </authorList>
    </citation>
    <scope>IDENTIFICATION</scope>
</reference>
<organism evidence="1">
    <name type="scientific">Cucumis melo</name>
    <name type="common">Muskmelon</name>
    <dbReference type="NCBI Taxonomy" id="3656"/>
    <lineage>
        <taxon>Eukaryota</taxon>
        <taxon>Viridiplantae</taxon>
        <taxon>Streptophyta</taxon>
        <taxon>Embryophyta</taxon>
        <taxon>Tracheophyta</taxon>
        <taxon>Spermatophyta</taxon>
        <taxon>Magnoliopsida</taxon>
        <taxon>eudicotyledons</taxon>
        <taxon>Gunneridae</taxon>
        <taxon>Pentapetalae</taxon>
        <taxon>rosids</taxon>
        <taxon>fabids</taxon>
        <taxon>Cucurbitales</taxon>
        <taxon>Cucurbitaceae</taxon>
        <taxon>Benincaseae</taxon>
        <taxon>Cucumis</taxon>
    </lineage>
</organism>
<name>A0A9I9EE35_CUCME</name>